<organism evidence="4 5">
    <name type="scientific">Legionella bononiensis</name>
    <dbReference type="NCBI Taxonomy" id="2793102"/>
    <lineage>
        <taxon>Bacteria</taxon>
        <taxon>Pseudomonadati</taxon>
        <taxon>Pseudomonadota</taxon>
        <taxon>Gammaproteobacteria</taxon>
        <taxon>Legionellales</taxon>
        <taxon>Legionellaceae</taxon>
        <taxon>Legionella</taxon>
    </lineage>
</organism>
<evidence type="ECO:0000313" key="5">
    <source>
        <dbReference type="Proteomes" id="UP000809910"/>
    </source>
</evidence>
<dbReference type="EMBL" id="JADWVN010000002">
    <property type="protein sequence ID" value="MBL7525038.1"/>
    <property type="molecule type" value="Genomic_DNA"/>
</dbReference>
<dbReference type="Pfam" id="PF04183">
    <property type="entry name" value="IucA_IucC"/>
    <property type="match status" value="1"/>
</dbReference>
<feature type="domain" description="Aerobactin siderophore biosynthesis IucA/IucC N-terminal" evidence="2">
    <location>
        <begin position="141"/>
        <end position="378"/>
    </location>
</feature>
<dbReference type="InterPro" id="IPR007310">
    <property type="entry name" value="Aerobactin_biosyn_IucA/IucC_N"/>
</dbReference>
<dbReference type="InterPro" id="IPR022770">
    <property type="entry name" value="IucA/IucC-like_C"/>
</dbReference>
<dbReference type="InterPro" id="IPR037455">
    <property type="entry name" value="LucA/IucC-like"/>
</dbReference>
<protein>
    <submittedName>
        <fullName evidence="4">IucA/IucC family siderophore biosynthesis protein</fullName>
    </submittedName>
</protein>
<evidence type="ECO:0000313" key="4">
    <source>
        <dbReference type="EMBL" id="MBL7525038.1"/>
    </source>
</evidence>
<dbReference type="Pfam" id="PF06276">
    <property type="entry name" value="FhuF"/>
    <property type="match status" value="1"/>
</dbReference>
<dbReference type="Gene3D" id="1.10.510.40">
    <property type="match status" value="1"/>
</dbReference>
<comment type="similarity">
    <text evidence="1">Belongs to the IucA/IucC family.</text>
</comment>
<name>A0ABS1W6N9_9GAMM</name>
<feature type="domain" description="Aerobactin siderophore biosynthesis IucA/IucC-like C-terminal" evidence="3">
    <location>
        <begin position="401"/>
        <end position="564"/>
    </location>
</feature>
<dbReference type="PANTHER" id="PTHR34384:SF5">
    <property type="entry name" value="L-2,3-DIAMINOPROPANOATE--CITRATE LIGASE"/>
    <property type="match status" value="1"/>
</dbReference>
<reference evidence="4 5" key="1">
    <citation type="submission" date="2020-12" db="EMBL/GenBank/DDBJ databases">
        <title>WGS of Legionella: environmental sample.</title>
        <authorList>
            <person name="Cristino S."/>
            <person name="Girolamini L."/>
            <person name="Salaris S."/>
            <person name="Pascale M.R."/>
            <person name="Mazzotta M."/>
            <person name="Orsini M."/>
            <person name="Grottola A."/>
        </authorList>
    </citation>
    <scope>NUCLEOTIDE SEQUENCE [LARGE SCALE GENOMIC DNA]</scope>
    <source>
        <strain evidence="4 5">30cs62</strain>
    </source>
</reference>
<dbReference type="RefSeq" id="WP_203107312.1">
    <property type="nucleotide sequence ID" value="NZ_JADOBG010000001.1"/>
</dbReference>
<evidence type="ECO:0000256" key="1">
    <source>
        <dbReference type="ARBA" id="ARBA00007832"/>
    </source>
</evidence>
<keyword evidence="5" id="KW-1185">Reference proteome</keyword>
<sequence length="580" mass="67366">MKVNSTSSQEVNHPVHRLIIENGLHCSPKELDEFIETAYQDCFSRLQHAAISEHLIESNTTLCSIHHYLNLLKNHQKTLNPLYLFNRWHGLEQELEESIINQALALVYKHHWQQSIKTEAKNYSTLWAWLIEHHDRQEVMMFLEQWGCTGHPYHPNFRVKKGFSSNEVLHYSPEFNTQVSIHWAAIHRSLAFTSIDELSYRLLFAQHFAQEYQYWNQALLSMHQDPDDYLPLPVHPWQWNHQLKTLCSSLIESRQFVIIPDIQKTRPSMSFRTMMPLEHNKPHLKLAVGVHTTSAMRTVSPASVYNSSVLSTWLSDLLTQHQNFGGALFIARDLAGINVADQSIPAQNRKHVAMLIRENPLQHTKEQQFLVPLAALFALSPISQVPLLIEIIQSSTLNPRAYFSEYCHTVLAGQLYLLLRYGIALEAHQQNTLIMIQNNRPVGVVIRDLGGIKVCYHELYQETTKPVLHPESTITCSELNSLSQTFIHGNLLSNLTYWITTLNAAYDYPIDQLWLQVRTVLKGLLEHYRGDIHPTAYRWHYQQLLSRPWQHKSLLTMRLNQDQDEPKYFTLDNPLSTFND</sequence>
<accession>A0ABS1W6N9</accession>
<gene>
    <name evidence="4" type="ORF">I5282_00460</name>
</gene>
<evidence type="ECO:0000259" key="3">
    <source>
        <dbReference type="Pfam" id="PF06276"/>
    </source>
</evidence>
<evidence type="ECO:0000259" key="2">
    <source>
        <dbReference type="Pfam" id="PF04183"/>
    </source>
</evidence>
<dbReference type="Proteomes" id="UP000809910">
    <property type="component" value="Unassembled WGS sequence"/>
</dbReference>
<proteinExistence type="inferred from homology"/>
<dbReference type="PANTHER" id="PTHR34384">
    <property type="entry name" value="L-2,3-DIAMINOPROPANOATE--CITRATE LIGASE"/>
    <property type="match status" value="1"/>
</dbReference>
<comment type="caution">
    <text evidence="4">The sequence shown here is derived from an EMBL/GenBank/DDBJ whole genome shotgun (WGS) entry which is preliminary data.</text>
</comment>